<evidence type="ECO:0000256" key="4">
    <source>
        <dbReference type="ARBA" id="ARBA00038277"/>
    </source>
</evidence>
<evidence type="ECO:0000256" key="2">
    <source>
        <dbReference type="ARBA" id="ARBA00022679"/>
    </source>
</evidence>
<accession>A0AA38UE22</accession>
<evidence type="ECO:0000313" key="6">
    <source>
        <dbReference type="EMBL" id="KAJ9601888.1"/>
    </source>
</evidence>
<evidence type="ECO:0000256" key="1">
    <source>
        <dbReference type="ARBA" id="ARBA00022603"/>
    </source>
</evidence>
<dbReference type="Pfam" id="PF00891">
    <property type="entry name" value="Methyltransf_2"/>
    <property type="match status" value="1"/>
</dbReference>
<evidence type="ECO:0000259" key="5">
    <source>
        <dbReference type="Pfam" id="PF00891"/>
    </source>
</evidence>
<evidence type="ECO:0000313" key="7">
    <source>
        <dbReference type="Proteomes" id="UP001172673"/>
    </source>
</evidence>
<dbReference type="PANTHER" id="PTHR43712:SF5">
    <property type="entry name" value="O-METHYLTRANSFERASE ASQN-RELATED"/>
    <property type="match status" value="1"/>
</dbReference>
<comment type="similarity">
    <text evidence="4">Belongs to the class I-like SAM-binding methyltransferase superfamily. Cation-independent O-methyltransferase family.</text>
</comment>
<feature type="domain" description="O-methyltransferase C-terminal" evidence="5">
    <location>
        <begin position="233"/>
        <end position="381"/>
    </location>
</feature>
<dbReference type="PANTHER" id="PTHR43712">
    <property type="entry name" value="PUTATIVE (AFU_ORTHOLOGUE AFUA_4G14580)-RELATED"/>
    <property type="match status" value="1"/>
</dbReference>
<dbReference type="InterPro" id="IPR016461">
    <property type="entry name" value="COMT-like"/>
</dbReference>
<reference evidence="6" key="1">
    <citation type="submission" date="2022-10" db="EMBL/GenBank/DDBJ databases">
        <title>Culturing micro-colonial fungi from biological soil crusts in the Mojave desert and describing Neophaeococcomyces mojavensis, and introducing the new genera and species Taxawa tesnikishii.</title>
        <authorList>
            <person name="Kurbessoian T."/>
            <person name="Stajich J.E."/>
        </authorList>
    </citation>
    <scope>NUCLEOTIDE SEQUENCE</scope>
    <source>
        <strain evidence="6">TK_41</strain>
    </source>
</reference>
<dbReference type="InterPro" id="IPR036388">
    <property type="entry name" value="WH-like_DNA-bd_sf"/>
</dbReference>
<dbReference type="AlphaFoldDB" id="A0AA38UE22"/>
<keyword evidence="7" id="KW-1185">Reference proteome</keyword>
<dbReference type="SUPFAM" id="SSF46785">
    <property type="entry name" value="Winged helix' DNA-binding domain"/>
    <property type="match status" value="1"/>
</dbReference>
<dbReference type="SUPFAM" id="SSF53335">
    <property type="entry name" value="S-adenosyl-L-methionine-dependent methyltransferases"/>
    <property type="match status" value="1"/>
</dbReference>
<dbReference type="EMBL" id="JAPDRK010000032">
    <property type="protein sequence ID" value="KAJ9601888.1"/>
    <property type="molecule type" value="Genomic_DNA"/>
</dbReference>
<proteinExistence type="inferred from homology"/>
<dbReference type="Gene3D" id="3.40.50.150">
    <property type="entry name" value="Vaccinia Virus protein VP39"/>
    <property type="match status" value="1"/>
</dbReference>
<keyword evidence="1" id="KW-0489">Methyltransferase</keyword>
<dbReference type="GO" id="GO:0032259">
    <property type="term" value="P:methylation"/>
    <property type="evidence" value="ECO:0007669"/>
    <property type="project" value="UniProtKB-KW"/>
</dbReference>
<dbReference type="PROSITE" id="PS51683">
    <property type="entry name" value="SAM_OMT_II"/>
    <property type="match status" value="1"/>
</dbReference>
<evidence type="ECO:0000256" key="3">
    <source>
        <dbReference type="ARBA" id="ARBA00022691"/>
    </source>
</evidence>
<dbReference type="InterPro" id="IPR001077">
    <property type="entry name" value="COMT_C"/>
</dbReference>
<keyword evidence="2" id="KW-0808">Transferase</keyword>
<dbReference type="InterPro" id="IPR029063">
    <property type="entry name" value="SAM-dependent_MTases_sf"/>
</dbReference>
<keyword evidence="3" id="KW-0949">S-adenosyl-L-methionine</keyword>
<organism evidence="6 7">
    <name type="scientific">Cladophialophora chaetospira</name>
    <dbReference type="NCBI Taxonomy" id="386627"/>
    <lineage>
        <taxon>Eukaryota</taxon>
        <taxon>Fungi</taxon>
        <taxon>Dikarya</taxon>
        <taxon>Ascomycota</taxon>
        <taxon>Pezizomycotina</taxon>
        <taxon>Eurotiomycetes</taxon>
        <taxon>Chaetothyriomycetidae</taxon>
        <taxon>Chaetothyriales</taxon>
        <taxon>Herpotrichiellaceae</taxon>
        <taxon>Cladophialophora</taxon>
    </lineage>
</organism>
<dbReference type="GO" id="GO:0008171">
    <property type="term" value="F:O-methyltransferase activity"/>
    <property type="evidence" value="ECO:0007669"/>
    <property type="project" value="InterPro"/>
</dbReference>
<dbReference type="InterPro" id="IPR036390">
    <property type="entry name" value="WH_DNA-bd_sf"/>
</dbReference>
<name>A0AA38UE22_9EURO</name>
<protein>
    <recommendedName>
        <fullName evidence="5">O-methyltransferase C-terminal domain-containing protein</fullName>
    </recommendedName>
</protein>
<comment type="caution">
    <text evidence="6">The sequence shown here is derived from an EMBL/GenBank/DDBJ whole genome shotgun (WGS) entry which is preliminary data.</text>
</comment>
<dbReference type="Gene3D" id="1.10.10.10">
    <property type="entry name" value="Winged helix-like DNA-binding domain superfamily/Winged helix DNA-binding domain"/>
    <property type="match status" value="1"/>
</dbReference>
<dbReference type="Proteomes" id="UP001172673">
    <property type="component" value="Unassembled WGS sequence"/>
</dbReference>
<gene>
    <name evidence="6" type="ORF">H2200_013603</name>
</gene>
<sequence length="408" mass="46456">MGASAEIQSEISELGKRLIEVTDRFTAVDNVNPQMDRSDISNPIESDLTDVRESLVCLLQDMLQKVQGPTRTLIDMTNTARVRLSLLRTIVHFDLVGKVPEAGSVAFDELASITAVDRSLLERVLRFAFSQGIFQETSPGHGTVSHTELSRAIPLLAPWFQLVLSATCLCRRQQSSRDPHDSKTAVEIAFKKPFYAVIKSDSHLRLFQDGLKSLSMAQKVCWWSHESDLFPWEEQPKSVIVDVGGGNGQTAVEIARKNPDLHFVVQDLEENRTQAEQTIPPDLQKRVLFQAHDIFTVQRRIFQQPVTFFMKWILHNWSDDRCIEILTHLVPLLVLPGSRLLVQEYVLSESTYVRAMDMTMLTFFTSGARERTVQDFDILFQQVDRRMRIAKVWEADEMGMKILEVIVA</sequence>